<dbReference type="PANTHER" id="PTHR34374">
    <property type="entry name" value="LARGE RIBOSOMAL RNA SUBUNIT ACCUMULATION PROTEIN YCED HOMOLOG 1, CHLOROPLASTIC"/>
    <property type="match status" value="1"/>
</dbReference>
<dbReference type="InterPro" id="IPR003772">
    <property type="entry name" value="YceD"/>
</dbReference>
<keyword evidence="3" id="KW-1185">Reference proteome</keyword>
<feature type="compositionally biased region" description="Basic and acidic residues" evidence="1">
    <location>
        <begin position="167"/>
        <end position="176"/>
    </location>
</feature>
<evidence type="ECO:0000256" key="1">
    <source>
        <dbReference type="SAM" id="MobiDB-lite"/>
    </source>
</evidence>
<dbReference type="EMBL" id="BMQK01000011">
    <property type="protein sequence ID" value="GGQ71016.1"/>
    <property type="molecule type" value="Genomic_DNA"/>
</dbReference>
<feature type="region of interest" description="Disordered" evidence="1">
    <location>
        <begin position="27"/>
        <end position="56"/>
    </location>
</feature>
<reference evidence="2" key="1">
    <citation type="journal article" date="2014" name="Int. J. Syst. Evol. Microbiol.">
        <title>Complete genome sequence of Corynebacterium casei LMG S-19264T (=DSM 44701T), isolated from a smear-ripened cheese.</title>
        <authorList>
            <consortium name="US DOE Joint Genome Institute (JGI-PGF)"/>
            <person name="Walter F."/>
            <person name="Albersmeier A."/>
            <person name="Kalinowski J."/>
            <person name="Ruckert C."/>
        </authorList>
    </citation>
    <scope>NUCLEOTIDE SEQUENCE</scope>
    <source>
        <strain evidence="2">JCM 3131</strain>
    </source>
</reference>
<name>A0A918BJR4_9ACTN</name>
<comment type="caution">
    <text evidence="2">The sequence shown here is derived from an EMBL/GenBank/DDBJ whole genome shotgun (WGS) entry which is preliminary data.</text>
</comment>
<evidence type="ECO:0008006" key="4">
    <source>
        <dbReference type="Google" id="ProtNLM"/>
    </source>
</evidence>
<dbReference type="Proteomes" id="UP000620156">
    <property type="component" value="Unassembled WGS sequence"/>
</dbReference>
<accession>A0A918BJR4</accession>
<feature type="compositionally biased region" description="Basic and acidic residues" evidence="1">
    <location>
        <begin position="27"/>
        <end position="42"/>
    </location>
</feature>
<evidence type="ECO:0000313" key="3">
    <source>
        <dbReference type="Proteomes" id="UP000620156"/>
    </source>
</evidence>
<organism evidence="2 3">
    <name type="scientific">Streptomyces ruber</name>
    <dbReference type="NCBI Taxonomy" id="83378"/>
    <lineage>
        <taxon>Bacteria</taxon>
        <taxon>Bacillati</taxon>
        <taxon>Actinomycetota</taxon>
        <taxon>Actinomycetes</taxon>
        <taxon>Kitasatosporales</taxon>
        <taxon>Streptomycetaceae</taxon>
        <taxon>Streptomyces</taxon>
    </lineage>
</organism>
<proteinExistence type="predicted"/>
<feature type="region of interest" description="Disordered" evidence="1">
    <location>
        <begin position="256"/>
        <end position="278"/>
    </location>
</feature>
<reference evidence="2" key="2">
    <citation type="submission" date="2020-09" db="EMBL/GenBank/DDBJ databases">
        <authorList>
            <person name="Sun Q."/>
            <person name="Ohkuma M."/>
        </authorList>
    </citation>
    <scope>NUCLEOTIDE SEQUENCE</scope>
    <source>
        <strain evidence="2">JCM 3131</strain>
    </source>
</reference>
<dbReference type="AlphaFoldDB" id="A0A918BJR4"/>
<gene>
    <name evidence="2" type="ORF">GCM10010145_45940</name>
</gene>
<dbReference type="PANTHER" id="PTHR34374:SF1">
    <property type="entry name" value="LARGE RIBOSOMAL RNA SUBUNIT ACCUMULATION PROTEIN YCED HOMOLOG 1, CHLOROPLASTIC"/>
    <property type="match status" value="1"/>
</dbReference>
<protein>
    <recommendedName>
        <fullName evidence="4">DUF177 domain-containing protein</fullName>
    </recommendedName>
</protein>
<evidence type="ECO:0000313" key="2">
    <source>
        <dbReference type="EMBL" id="GGQ71016.1"/>
    </source>
</evidence>
<feature type="region of interest" description="Disordered" evidence="1">
    <location>
        <begin position="167"/>
        <end position="187"/>
    </location>
</feature>
<dbReference type="Pfam" id="PF02620">
    <property type="entry name" value="YceD"/>
    <property type="match status" value="1"/>
</dbReference>
<sequence length="278" mass="30281">MVQYPVSSVARTFTWSALSAHADAFRKDAQDAQDTEGVRDRPPPGTPGWRILPEPRRPKAGMALNARLDHRNPLVFDTHELGRRPGALQRLTRTVDAPKDLGIQGVVGVPEGAPVELELRLESVMEGVLVTGTARARAEGECVRCLEPLGLELEADFQEMFSYPDADDRGRVKAEPADDAGESAENEDRLFLEDGLFDLEPVLRDAVVLALPMQPVCQDDCPGLCSQCGARLADDPDHHHDAVDIRWAALQGLAGSLEDGEKDEMSGAESGVDEKQEK</sequence>